<name>A0AAE0FZU2_9CHLO</name>
<feature type="compositionally biased region" description="Polar residues" evidence="11">
    <location>
        <begin position="42"/>
        <end position="52"/>
    </location>
</feature>
<dbReference type="GO" id="GO:0004408">
    <property type="term" value="F:holocytochrome-c synthase activity"/>
    <property type="evidence" value="ECO:0007669"/>
    <property type="project" value="UniProtKB-EC"/>
</dbReference>
<comment type="function">
    <text evidence="10">Lyase that catalyzes the covalent linking of the heme group to the cytochrome C apoprotein to produce the mature functional cytochrome.</text>
</comment>
<evidence type="ECO:0000256" key="5">
    <source>
        <dbReference type="ARBA" id="ARBA00022792"/>
    </source>
</evidence>
<dbReference type="InterPro" id="IPR000511">
    <property type="entry name" value="Holocyt_c/c1_synthase"/>
</dbReference>
<evidence type="ECO:0000256" key="2">
    <source>
        <dbReference type="ARBA" id="ARBA00007255"/>
    </source>
</evidence>
<feature type="region of interest" description="Disordered" evidence="11">
    <location>
        <begin position="23"/>
        <end position="61"/>
    </location>
</feature>
<keyword evidence="7 10" id="KW-0496">Mitochondrion</keyword>
<accession>A0AAE0FZU2</accession>
<evidence type="ECO:0000256" key="1">
    <source>
        <dbReference type="ARBA" id="ARBA00004273"/>
    </source>
</evidence>
<comment type="similarity">
    <text evidence="2 10">Belongs to the cytochrome c-type heme lyase family.</text>
</comment>
<keyword evidence="3 10" id="KW-0349">Heme</keyword>
<evidence type="ECO:0000313" key="12">
    <source>
        <dbReference type="EMBL" id="KAK3268605.1"/>
    </source>
</evidence>
<dbReference type="Pfam" id="PF01265">
    <property type="entry name" value="Cyto_heme_lyase"/>
    <property type="match status" value="2"/>
</dbReference>
<dbReference type="EC" id="4.4.1.17" evidence="10"/>
<dbReference type="PROSITE" id="PS00822">
    <property type="entry name" value="CYTO_HEME_LYASE_2"/>
    <property type="match status" value="1"/>
</dbReference>
<dbReference type="Proteomes" id="UP001190700">
    <property type="component" value="Unassembled WGS sequence"/>
</dbReference>
<reference evidence="12 13" key="1">
    <citation type="journal article" date="2015" name="Genome Biol. Evol.">
        <title>Comparative Genomics of a Bacterivorous Green Alga Reveals Evolutionary Causalities and Consequences of Phago-Mixotrophic Mode of Nutrition.</title>
        <authorList>
            <person name="Burns J.A."/>
            <person name="Paasch A."/>
            <person name="Narechania A."/>
            <person name="Kim E."/>
        </authorList>
    </citation>
    <scope>NUCLEOTIDE SEQUENCE [LARGE SCALE GENOMIC DNA]</scope>
    <source>
        <strain evidence="12 13">PLY_AMNH</strain>
    </source>
</reference>
<evidence type="ECO:0000256" key="7">
    <source>
        <dbReference type="ARBA" id="ARBA00023128"/>
    </source>
</evidence>
<keyword evidence="4 10" id="KW-0479">Metal-binding</keyword>
<keyword evidence="8 10" id="KW-0472">Membrane</keyword>
<dbReference type="PANTHER" id="PTHR12743">
    <property type="entry name" value="CYTOCHROME C1 HEME LYASE"/>
    <property type="match status" value="1"/>
</dbReference>
<comment type="caution">
    <text evidence="12">The sequence shown here is derived from an EMBL/GenBank/DDBJ whole genome shotgun (WGS) entry which is preliminary data.</text>
</comment>
<evidence type="ECO:0000256" key="10">
    <source>
        <dbReference type="RuleBase" id="RU363130"/>
    </source>
</evidence>
<protein>
    <recommendedName>
        <fullName evidence="10">Holocytochrome c-type synthase</fullName>
        <ecNumber evidence="10">4.4.1.17</ecNumber>
    </recommendedName>
</protein>
<organism evidence="12 13">
    <name type="scientific">Cymbomonas tetramitiformis</name>
    <dbReference type="NCBI Taxonomy" id="36881"/>
    <lineage>
        <taxon>Eukaryota</taxon>
        <taxon>Viridiplantae</taxon>
        <taxon>Chlorophyta</taxon>
        <taxon>Pyramimonadophyceae</taxon>
        <taxon>Pyramimonadales</taxon>
        <taxon>Pyramimonadaceae</taxon>
        <taxon>Cymbomonas</taxon>
    </lineage>
</organism>
<evidence type="ECO:0000313" key="13">
    <source>
        <dbReference type="Proteomes" id="UP001190700"/>
    </source>
</evidence>
<dbReference type="GO" id="GO:0046872">
    <property type="term" value="F:metal ion binding"/>
    <property type="evidence" value="ECO:0007669"/>
    <property type="project" value="UniProtKB-KW"/>
</dbReference>
<keyword evidence="6 10" id="KW-0408">Iron</keyword>
<proteinExistence type="inferred from homology"/>
<evidence type="ECO:0000256" key="4">
    <source>
        <dbReference type="ARBA" id="ARBA00022723"/>
    </source>
</evidence>
<evidence type="ECO:0000256" key="9">
    <source>
        <dbReference type="ARBA" id="ARBA00023239"/>
    </source>
</evidence>
<keyword evidence="5 10" id="KW-0999">Mitochondrion inner membrane</keyword>
<dbReference type="EMBL" id="LGRX02011716">
    <property type="protein sequence ID" value="KAK3268605.1"/>
    <property type="molecule type" value="Genomic_DNA"/>
</dbReference>
<sequence>MENRNESAASASRVFTRLSKTTCSSVDLEAASKPPAVADQLNPRNNMPSANQRPGPGQRIPLPVERVQSTIPKADFNPAHQAEASRTWVYPSEQMFYNAMKRKGWQPKEEDMASVVAIHNTVNEECWRQILAYEQLHSEGENPRLISFCGRPKDYSPKARFLNFLGYKLPFDRHDWVVDRCGTEVRYVIDFYNGAPQPGQPIAMHLDVRPALDSFSALFDRLQLQAKWTFSGDWMGSSPAKPASDKASQ</sequence>
<gene>
    <name evidence="12" type="ORF">CYMTET_22894</name>
</gene>
<dbReference type="GO" id="GO:0005743">
    <property type="term" value="C:mitochondrial inner membrane"/>
    <property type="evidence" value="ECO:0007669"/>
    <property type="project" value="UniProtKB-SubCell"/>
</dbReference>
<dbReference type="PANTHER" id="PTHR12743:SF0">
    <property type="entry name" value="HOLOCYTOCHROME C-TYPE SYNTHASE"/>
    <property type="match status" value="1"/>
</dbReference>
<evidence type="ECO:0000256" key="6">
    <source>
        <dbReference type="ARBA" id="ARBA00023004"/>
    </source>
</evidence>
<comment type="subcellular location">
    <subcellularLocation>
        <location evidence="1 10">Mitochondrion inner membrane</location>
    </subcellularLocation>
</comment>
<evidence type="ECO:0000256" key="8">
    <source>
        <dbReference type="ARBA" id="ARBA00023136"/>
    </source>
</evidence>
<keyword evidence="9 10" id="KW-0456">Lyase</keyword>
<dbReference type="AlphaFoldDB" id="A0AAE0FZU2"/>
<evidence type="ECO:0000256" key="3">
    <source>
        <dbReference type="ARBA" id="ARBA00022617"/>
    </source>
</evidence>
<comment type="catalytic activity">
    <reaction evidence="10">
        <text>holo-[cytochrome c] = apo-[cytochrome c] + heme b</text>
        <dbReference type="Rhea" id="RHEA:22648"/>
        <dbReference type="Rhea" id="RHEA-COMP:10725"/>
        <dbReference type="Rhea" id="RHEA-COMP:10726"/>
        <dbReference type="ChEBI" id="CHEBI:29950"/>
        <dbReference type="ChEBI" id="CHEBI:60344"/>
        <dbReference type="ChEBI" id="CHEBI:83739"/>
        <dbReference type="EC" id="4.4.1.17"/>
    </reaction>
</comment>
<keyword evidence="13" id="KW-1185">Reference proteome</keyword>
<evidence type="ECO:0000256" key="11">
    <source>
        <dbReference type="SAM" id="MobiDB-lite"/>
    </source>
</evidence>